<organism evidence="2 3">
    <name type="scientific">Paramecium primaurelia</name>
    <dbReference type="NCBI Taxonomy" id="5886"/>
    <lineage>
        <taxon>Eukaryota</taxon>
        <taxon>Sar</taxon>
        <taxon>Alveolata</taxon>
        <taxon>Ciliophora</taxon>
        <taxon>Intramacronucleata</taxon>
        <taxon>Oligohymenophorea</taxon>
        <taxon>Peniculida</taxon>
        <taxon>Parameciidae</taxon>
        <taxon>Paramecium</taxon>
    </lineage>
</organism>
<keyword evidence="3" id="KW-1185">Reference proteome</keyword>
<dbReference type="InterPro" id="IPR000953">
    <property type="entry name" value="Chromo/chromo_shadow_dom"/>
</dbReference>
<dbReference type="AlphaFoldDB" id="A0A8S1P3C3"/>
<reference evidence="2" key="1">
    <citation type="submission" date="2021-01" db="EMBL/GenBank/DDBJ databases">
        <authorList>
            <consortium name="Genoscope - CEA"/>
            <person name="William W."/>
        </authorList>
    </citation>
    <scope>NUCLEOTIDE SEQUENCE</scope>
</reference>
<sequence>MSEYPKRIIGKRAKTPNIIFYLIEFETPTHKIRTQWIELYKLGNYLDMIEQYETRNNQNYYMELLKEIIEDDVQYEQIRELDSLKTTEEQICRQTTTDFMIPQRENQEFVYHLKKENNQQVELNKELKNIAKQFQKGGSRVAFTEEQIIKIITYAKDELDNNKYMFLVEWKPRESGQPIRPSWVGQEKMIQYAPQYLERYANEKGFKLN</sequence>
<name>A0A8S1P3C3_PARPR</name>
<evidence type="ECO:0000259" key="1">
    <source>
        <dbReference type="PROSITE" id="PS50013"/>
    </source>
</evidence>
<accession>A0A8S1P3C3</accession>
<feature type="domain" description="Chromo" evidence="1">
    <location>
        <begin position="143"/>
        <end position="209"/>
    </location>
</feature>
<protein>
    <recommendedName>
        <fullName evidence="1">Chromo domain-containing protein</fullName>
    </recommendedName>
</protein>
<dbReference type="OMA" id="IITYAKD"/>
<comment type="caution">
    <text evidence="2">The sequence shown here is derived from an EMBL/GenBank/DDBJ whole genome shotgun (WGS) entry which is preliminary data.</text>
</comment>
<dbReference type="Proteomes" id="UP000688137">
    <property type="component" value="Unassembled WGS sequence"/>
</dbReference>
<dbReference type="EMBL" id="CAJJDM010000107">
    <property type="protein sequence ID" value="CAD8097510.1"/>
    <property type="molecule type" value="Genomic_DNA"/>
</dbReference>
<evidence type="ECO:0000313" key="3">
    <source>
        <dbReference type="Proteomes" id="UP000688137"/>
    </source>
</evidence>
<proteinExistence type="predicted"/>
<evidence type="ECO:0000313" key="2">
    <source>
        <dbReference type="EMBL" id="CAD8097510.1"/>
    </source>
</evidence>
<gene>
    <name evidence="2" type="ORF">PPRIM_AZ9-3.1.T1040077</name>
</gene>
<dbReference type="PROSITE" id="PS50013">
    <property type="entry name" value="CHROMO_2"/>
    <property type="match status" value="1"/>
</dbReference>